<reference evidence="1 2" key="1">
    <citation type="submission" date="2010-11" db="EMBL/GenBank/DDBJ databases">
        <authorList>
            <person name="Muzny D."/>
            <person name="Qin X."/>
            <person name="Deng J."/>
            <person name="Jiang H."/>
            <person name="Liu Y."/>
            <person name="Qu J."/>
            <person name="Song X.-Z."/>
            <person name="Zhang L."/>
            <person name="Thornton R."/>
            <person name="Coyle M."/>
            <person name="Francisco L."/>
            <person name="Jackson L."/>
            <person name="Javaid M."/>
            <person name="Korchina V."/>
            <person name="Kovar C."/>
            <person name="Mata R."/>
            <person name="Mathew T."/>
            <person name="Ngo R."/>
            <person name="Nguyen L."/>
            <person name="Nguyen N."/>
            <person name="Okwuonu G."/>
            <person name="Ongeri F."/>
            <person name="Pham C."/>
            <person name="Simmons D."/>
            <person name="Wilczek-Boney K."/>
            <person name="Hale W."/>
            <person name="Jakkamsetti A."/>
            <person name="Pham P."/>
            <person name="Ruth R."/>
            <person name="San Lucas F."/>
            <person name="Warren J."/>
            <person name="Zhang J."/>
            <person name="Zhao Z."/>
            <person name="Zhou C."/>
            <person name="Zhu D."/>
            <person name="Lee S."/>
            <person name="Bess C."/>
            <person name="Blankenburg K."/>
            <person name="Forbes L."/>
            <person name="Fu Q."/>
            <person name="Gubbala S."/>
            <person name="Hirani K."/>
            <person name="Jayaseelan J.C."/>
            <person name="Lara F."/>
            <person name="Munidasa M."/>
            <person name="Palculict T."/>
            <person name="Patil S."/>
            <person name="Pu L.-L."/>
            <person name="Saada N."/>
            <person name="Tang L."/>
            <person name="Weissenberger G."/>
            <person name="Zhu Y."/>
            <person name="Hemphill L."/>
            <person name="Shang Y."/>
            <person name="Youmans B."/>
            <person name="Ayvaz T."/>
            <person name="Ross M."/>
            <person name="Santibanez J."/>
            <person name="Aqrawi P."/>
            <person name="Gross S."/>
            <person name="Joshi V."/>
            <person name="Fowler G."/>
            <person name="Nazareth L."/>
            <person name="Reid J."/>
            <person name="Worley K."/>
            <person name="Petrosino J."/>
            <person name="Highlander S."/>
            <person name="Gibbs R."/>
        </authorList>
    </citation>
    <scope>NUCLEOTIDE SEQUENCE [LARGE SCALE GENOMIC DNA]</scope>
    <source>
        <strain evidence="1 2">ATCC 49296</strain>
    </source>
</reference>
<evidence type="ECO:0000313" key="1">
    <source>
        <dbReference type="EMBL" id="EFU62621.1"/>
    </source>
</evidence>
<gene>
    <name evidence="1" type="ORF">HMPREF8578_1632</name>
</gene>
<proteinExistence type="predicted"/>
<accession>E6KN17</accession>
<dbReference type="HOGENOM" id="CLU_3277394_0_0_9"/>
<comment type="caution">
    <text evidence="1">The sequence shown here is derived from an EMBL/GenBank/DDBJ whole genome shotgun (WGS) entry which is preliminary data.</text>
</comment>
<dbReference type="AlphaFoldDB" id="E6KN17"/>
<sequence length="41" mass="4970">MKKTEESYSKNLFFNLFQLLEIHYNLSGTTNYHSQEKTDRL</sequence>
<evidence type="ECO:0000313" key="2">
    <source>
        <dbReference type="Proteomes" id="UP000004500"/>
    </source>
</evidence>
<dbReference type="EMBL" id="AEPO01000014">
    <property type="protein sequence ID" value="EFU62621.1"/>
    <property type="molecule type" value="Genomic_DNA"/>
</dbReference>
<dbReference type="Proteomes" id="UP000004500">
    <property type="component" value="Unassembled WGS sequence"/>
</dbReference>
<organism evidence="1 2">
    <name type="scientific">Streptococcus oralis ATCC 49296</name>
    <dbReference type="NCBI Taxonomy" id="888049"/>
    <lineage>
        <taxon>Bacteria</taxon>
        <taxon>Bacillati</taxon>
        <taxon>Bacillota</taxon>
        <taxon>Bacilli</taxon>
        <taxon>Lactobacillales</taxon>
        <taxon>Streptococcaceae</taxon>
        <taxon>Streptococcus</taxon>
    </lineage>
</organism>
<protein>
    <submittedName>
        <fullName evidence="1">Uncharacterized protein</fullName>
    </submittedName>
</protein>
<name>E6KN17_STROR</name>